<evidence type="ECO:0000313" key="2">
    <source>
        <dbReference type="EMBL" id="XBT95147.1"/>
    </source>
</evidence>
<dbReference type="Gene3D" id="1.10.10.10">
    <property type="entry name" value="Winged helix-like DNA-binding domain superfamily/Winged helix DNA-binding domain"/>
    <property type="match status" value="1"/>
</dbReference>
<name>A0AAU7RY86_9HYPH</name>
<organism evidence="2">
    <name type="scientific">Rhizobium sp. ZPR3</name>
    <dbReference type="NCBI Taxonomy" id="3158967"/>
    <lineage>
        <taxon>Bacteria</taxon>
        <taxon>Pseudomonadati</taxon>
        <taxon>Pseudomonadota</taxon>
        <taxon>Alphaproteobacteria</taxon>
        <taxon>Hyphomicrobiales</taxon>
        <taxon>Rhizobiaceae</taxon>
        <taxon>Rhizobium/Agrobacterium group</taxon>
        <taxon>Rhizobium</taxon>
    </lineage>
</organism>
<dbReference type="PROSITE" id="PS51071">
    <property type="entry name" value="HTH_RPIR"/>
    <property type="match status" value="1"/>
</dbReference>
<dbReference type="EMBL" id="CP157961">
    <property type="protein sequence ID" value="XBT95147.1"/>
    <property type="molecule type" value="Genomic_DNA"/>
</dbReference>
<dbReference type="RefSeq" id="WP_349959298.1">
    <property type="nucleotide sequence ID" value="NZ_CP157961.1"/>
</dbReference>
<dbReference type="GO" id="GO:0003700">
    <property type="term" value="F:DNA-binding transcription factor activity"/>
    <property type="evidence" value="ECO:0007669"/>
    <property type="project" value="InterPro"/>
</dbReference>
<keyword evidence="2" id="KW-0614">Plasmid</keyword>
<dbReference type="InterPro" id="IPR009057">
    <property type="entry name" value="Homeodomain-like_sf"/>
</dbReference>
<sequence length="95" mass="10643">MLSSSNLKTPLSIRELKQLIADRHIDFPALPEQAMRLLLSKPEIIAFGTLQSVARNCGVSRTTIIRLASRSGYSSFKEMKGAFRQHLISVTRTNQ</sequence>
<accession>A0AAU7RY86</accession>
<dbReference type="InterPro" id="IPR036388">
    <property type="entry name" value="WH-like_DNA-bd_sf"/>
</dbReference>
<evidence type="ECO:0000259" key="1">
    <source>
        <dbReference type="PROSITE" id="PS51071"/>
    </source>
</evidence>
<protein>
    <submittedName>
        <fullName evidence="2">MurR/RpiR family transcriptional regulator</fullName>
    </submittedName>
</protein>
<geneLocation type="plasmid" evidence="2">
    <name>unnamed1</name>
</geneLocation>
<dbReference type="AlphaFoldDB" id="A0AAU7RY86"/>
<proteinExistence type="predicted"/>
<feature type="domain" description="HTH rpiR-type" evidence="1">
    <location>
        <begin position="14"/>
        <end position="90"/>
    </location>
</feature>
<reference evidence="2" key="1">
    <citation type="submission" date="2024-06" db="EMBL/GenBank/DDBJ databases">
        <authorList>
            <person name="Li T."/>
            <person name="Gao R."/>
        </authorList>
    </citation>
    <scope>NUCLEOTIDE SEQUENCE</scope>
    <source>
        <strain evidence="2">ZPR3</strain>
        <plasmid evidence="2">unnamed1</plasmid>
    </source>
</reference>
<dbReference type="SUPFAM" id="SSF46689">
    <property type="entry name" value="Homeodomain-like"/>
    <property type="match status" value="1"/>
</dbReference>
<gene>
    <name evidence="2" type="ORF">ABM479_24690</name>
</gene>
<dbReference type="InterPro" id="IPR000281">
    <property type="entry name" value="HTH_RpiR"/>
</dbReference>